<dbReference type="EMBL" id="CM000883">
    <property type="protein sequence ID" value="PNT62775.1"/>
    <property type="molecule type" value="Genomic_DNA"/>
</dbReference>
<name>A0A2K2CL63_BRADI</name>
<evidence type="ECO:0008006" key="5">
    <source>
        <dbReference type="Google" id="ProtNLM"/>
    </source>
</evidence>
<dbReference type="EnsemblPlants" id="PNT62774">
    <property type="protein sequence ID" value="PNT62774"/>
    <property type="gene ID" value="BRADI_4g07956v3"/>
</dbReference>
<dbReference type="PANTHER" id="PTHR34835:SF68">
    <property type="entry name" value="UBIQUITIN-LIKE PROTEASE FAMILY PROFILE DOMAIN-CONTAINING PROTEIN"/>
    <property type="match status" value="1"/>
</dbReference>
<dbReference type="OrthoDB" id="693469at2759"/>
<sequence length="867" mass="97045">MQGHADTQLSSASEYDSNDDNQVSSSSKSATSRTSAKTLYWIIKIFNEVKRQCVREIGFGGTLEIPLWNSISRIFSTWLLANVDCTNLAIVVDKLRMLPFVPEDVNRAFGVPCGTRDVLGPETRISNTALAYIREQAGIPGNKVSLKDAERIVLMELTADSTRLEKDSFKMAYVIIVMGHMLSPSTKYDHVNADFLGALRCTEEIGQYNWCAYIIKGIIDAANKVQDDITKNRVVSNIAGAHIFLQVHYLDNLLLGPLQPKKNIFPRCKVFPTDVINKLILADTKPGGGYGACKFNARGISIAPTPSTSHIVAAASTINPLKNQMGATPATSAPLFSNVPPTYSATAALTAATLPRFLREKYPQLNNTALADAFKQYNANMTRAMNERHSAEKNSTLQQNLWLADKVLRFISSHSTGNQLYCRMSGLKHRHSSAQIEGTQKTHAYETEADSKDRAIESTPKRSSPTVNNASSIKKCKSDASDSTRSCFKDMDFDPPSFDLGVDTMKTLTPQNITSFAASNDDSTKTPPPPAPTCTPCSPAATRACMEVVMADLILRTDNVDCPESKVLFGHFSASPPDKRRTRKGVFAPSPWSEGYIHPKPPGDLMVSLMDWISDAGLQYMKIKWMTSEFPRYIFVPGSEIRDQIVRSTNLDFELCDLLLRRFTQLDTMMEPNSSKFRWRHILESDFSLFSQAMMSPHSYQSANNSSANKLGTTCHAPACLPYLRSSKDIWCAYIFDMKEEIIHVLDPFLQQDPVGKMKDLHIHTSGLLHYKLFDCLNNFFENWNPTKKDWPLVFPILTNDKFRKEQSGLCMLHCLRNYNGDELEQPLTLKGYSRLQHTFLYEILTIEKNKTRLPVPVLKIIGEPKD</sequence>
<dbReference type="Gramene" id="PNT62771">
    <property type="protein sequence ID" value="PNT62771"/>
    <property type="gene ID" value="BRADI_4g07956v3"/>
</dbReference>
<dbReference type="GeneID" id="112268786"/>
<feature type="compositionally biased region" description="Basic and acidic residues" evidence="1">
    <location>
        <begin position="476"/>
        <end position="485"/>
    </location>
</feature>
<feature type="compositionally biased region" description="Basic and acidic residues" evidence="1">
    <location>
        <begin position="443"/>
        <end position="460"/>
    </location>
</feature>
<protein>
    <recommendedName>
        <fullName evidence="5">Ubiquitin-like protease family profile domain-containing protein</fullName>
    </recommendedName>
</protein>
<feature type="compositionally biased region" description="Polar residues" evidence="1">
    <location>
        <begin position="1"/>
        <end position="15"/>
    </location>
</feature>
<evidence type="ECO:0000256" key="1">
    <source>
        <dbReference type="SAM" id="MobiDB-lite"/>
    </source>
</evidence>
<reference evidence="3" key="3">
    <citation type="submission" date="2018-08" db="UniProtKB">
        <authorList>
            <consortium name="EnsemblPlants"/>
        </authorList>
    </citation>
    <scope>IDENTIFICATION</scope>
    <source>
        <strain evidence="3">cv. Bd21</strain>
    </source>
</reference>
<reference evidence="2 3" key="1">
    <citation type="journal article" date="2010" name="Nature">
        <title>Genome sequencing and analysis of the model grass Brachypodium distachyon.</title>
        <authorList>
            <consortium name="International Brachypodium Initiative"/>
        </authorList>
    </citation>
    <scope>NUCLEOTIDE SEQUENCE [LARGE SCALE GENOMIC DNA]</scope>
    <source>
        <strain evidence="2">Bd21</strain>
        <strain evidence="3">cv. Bd21</strain>
    </source>
</reference>
<accession>A0A2K2CL63</accession>
<gene>
    <name evidence="3" type="primary">LOC112268786</name>
    <name evidence="2" type="ORF">BRADI_4g07956v3</name>
</gene>
<dbReference type="EMBL" id="CM000883">
    <property type="protein sequence ID" value="PNT62774.1"/>
    <property type="molecule type" value="Genomic_DNA"/>
</dbReference>
<reference evidence="2" key="2">
    <citation type="submission" date="2017-06" db="EMBL/GenBank/DDBJ databases">
        <title>WGS assembly of Brachypodium distachyon.</title>
        <authorList>
            <consortium name="The International Brachypodium Initiative"/>
            <person name="Lucas S."/>
            <person name="Harmon-Smith M."/>
            <person name="Lail K."/>
            <person name="Tice H."/>
            <person name="Grimwood J."/>
            <person name="Bruce D."/>
            <person name="Barry K."/>
            <person name="Shu S."/>
            <person name="Lindquist E."/>
            <person name="Wang M."/>
            <person name="Pitluck S."/>
            <person name="Vogel J.P."/>
            <person name="Garvin D.F."/>
            <person name="Mockler T.C."/>
            <person name="Schmutz J."/>
            <person name="Rokhsar D."/>
            <person name="Bevan M.W."/>
        </authorList>
    </citation>
    <scope>NUCLEOTIDE SEQUENCE</scope>
    <source>
        <strain evidence="2">Bd21</strain>
    </source>
</reference>
<proteinExistence type="predicted"/>
<dbReference type="Proteomes" id="UP000008810">
    <property type="component" value="Chromosome 4"/>
</dbReference>
<evidence type="ECO:0000313" key="3">
    <source>
        <dbReference type="EnsemblPlants" id="PNT62771"/>
    </source>
</evidence>
<evidence type="ECO:0000313" key="2">
    <source>
        <dbReference type="EMBL" id="PNT62771.1"/>
    </source>
</evidence>
<keyword evidence="4" id="KW-1185">Reference proteome</keyword>
<dbReference type="RefSeq" id="XP_024310676.1">
    <property type="nucleotide sequence ID" value="XM_024454908.1"/>
</dbReference>
<feature type="compositionally biased region" description="Polar residues" evidence="1">
    <location>
        <begin position="433"/>
        <end position="442"/>
    </location>
</feature>
<dbReference type="Gramene" id="PNT62774">
    <property type="protein sequence ID" value="PNT62774"/>
    <property type="gene ID" value="BRADI_4g07956v3"/>
</dbReference>
<dbReference type="PANTHER" id="PTHR34835">
    <property type="entry name" value="OS07G0283600 PROTEIN-RELATED"/>
    <property type="match status" value="1"/>
</dbReference>
<feature type="compositionally biased region" description="Low complexity" evidence="1">
    <location>
        <begin position="20"/>
        <end position="29"/>
    </location>
</feature>
<organism evidence="2">
    <name type="scientific">Brachypodium distachyon</name>
    <name type="common">Purple false brome</name>
    <name type="synonym">Trachynia distachya</name>
    <dbReference type="NCBI Taxonomy" id="15368"/>
    <lineage>
        <taxon>Eukaryota</taxon>
        <taxon>Viridiplantae</taxon>
        <taxon>Streptophyta</taxon>
        <taxon>Embryophyta</taxon>
        <taxon>Tracheophyta</taxon>
        <taxon>Spermatophyta</taxon>
        <taxon>Magnoliopsida</taxon>
        <taxon>Liliopsida</taxon>
        <taxon>Poales</taxon>
        <taxon>Poaceae</taxon>
        <taxon>BOP clade</taxon>
        <taxon>Pooideae</taxon>
        <taxon>Stipodae</taxon>
        <taxon>Brachypodieae</taxon>
        <taxon>Brachypodium</taxon>
    </lineage>
</organism>
<evidence type="ECO:0000313" key="4">
    <source>
        <dbReference type="Proteomes" id="UP000008810"/>
    </source>
</evidence>
<dbReference type="EnsemblPlants" id="PNT62771">
    <property type="protein sequence ID" value="PNT62771"/>
    <property type="gene ID" value="BRADI_4g07956v3"/>
</dbReference>
<feature type="region of interest" description="Disordered" evidence="1">
    <location>
        <begin position="433"/>
        <end position="485"/>
    </location>
</feature>
<feature type="compositionally biased region" description="Polar residues" evidence="1">
    <location>
        <begin position="461"/>
        <end position="472"/>
    </location>
</feature>
<dbReference type="EnsemblPlants" id="PNT62775">
    <property type="protein sequence ID" value="PNT62775"/>
    <property type="gene ID" value="BRADI_4g07956v3"/>
</dbReference>
<dbReference type="Gramene" id="PNT62775">
    <property type="protein sequence ID" value="PNT62775"/>
    <property type="gene ID" value="BRADI_4g07956v3"/>
</dbReference>
<feature type="region of interest" description="Disordered" evidence="1">
    <location>
        <begin position="1"/>
        <end position="29"/>
    </location>
</feature>
<dbReference type="AlphaFoldDB" id="A0A2K2CL63"/>
<dbReference type="EMBL" id="CM000883">
    <property type="protein sequence ID" value="PNT62771.1"/>
    <property type="molecule type" value="Genomic_DNA"/>
</dbReference>